<proteinExistence type="predicted"/>
<organism evidence="2 3">
    <name type="scientific">Mariniradius sediminis</name>
    <dbReference type="NCBI Taxonomy" id="2909237"/>
    <lineage>
        <taxon>Bacteria</taxon>
        <taxon>Pseudomonadati</taxon>
        <taxon>Bacteroidota</taxon>
        <taxon>Cytophagia</taxon>
        <taxon>Cytophagales</taxon>
        <taxon>Cyclobacteriaceae</taxon>
        <taxon>Mariniradius</taxon>
    </lineage>
</organism>
<keyword evidence="1" id="KW-0732">Signal</keyword>
<dbReference type="EMBL" id="JAKEVZ010000006">
    <property type="protein sequence ID" value="MCF1751274.1"/>
    <property type="molecule type" value="Genomic_DNA"/>
</dbReference>
<comment type="caution">
    <text evidence="2">The sequence shown here is derived from an EMBL/GenBank/DDBJ whole genome shotgun (WGS) entry which is preliminary data.</text>
</comment>
<keyword evidence="3" id="KW-1185">Reference proteome</keyword>
<evidence type="ECO:0008006" key="4">
    <source>
        <dbReference type="Google" id="ProtNLM"/>
    </source>
</evidence>
<name>A0ABS9BU61_9BACT</name>
<feature type="signal peptide" evidence="1">
    <location>
        <begin position="1"/>
        <end position="21"/>
    </location>
</feature>
<feature type="chain" id="PRO_5045679929" description="Outer membrane protein beta-barrel domain-containing protein" evidence="1">
    <location>
        <begin position="22"/>
        <end position="141"/>
    </location>
</feature>
<dbReference type="RefSeq" id="WP_234861268.1">
    <property type="nucleotide sequence ID" value="NZ_JAKEVZ010000006.1"/>
</dbReference>
<evidence type="ECO:0000313" key="3">
    <source>
        <dbReference type="Proteomes" id="UP001201449"/>
    </source>
</evidence>
<evidence type="ECO:0000313" key="2">
    <source>
        <dbReference type="EMBL" id="MCF1751274.1"/>
    </source>
</evidence>
<evidence type="ECO:0000256" key="1">
    <source>
        <dbReference type="SAM" id="SignalP"/>
    </source>
</evidence>
<protein>
    <recommendedName>
        <fullName evidence="4">Outer membrane protein beta-barrel domain-containing protein</fullName>
    </recommendedName>
</protein>
<dbReference type="Proteomes" id="UP001201449">
    <property type="component" value="Unassembled WGS sequence"/>
</dbReference>
<gene>
    <name evidence="2" type="ORF">L0U89_09355</name>
</gene>
<sequence length="141" mass="15818">MGVKRLMIVFVLIFASASAKAQVHVGVYYNGYWPQIGFGTDNEKKNFGELRLVAPDRVFRNFGAEGIFNRNFHQSDWYNIHGGIMVGYDGNASIGIPLGLTFKPITSFRGFGIFMEGTPFYYVDDVYLRASMGLRLRLGGD</sequence>
<accession>A0ABS9BU61</accession>
<reference evidence="2 3" key="1">
    <citation type="submission" date="2022-01" db="EMBL/GenBank/DDBJ databases">
        <title>Mariniradius saccharolyticus sp. nov., isolated from sediment of a river.</title>
        <authorList>
            <person name="Liu H."/>
        </authorList>
    </citation>
    <scope>NUCLEOTIDE SEQUENCE [LARGE SCALE GENOMIC DNA]</scope>
    <source>
        <strain evidence="2 3">RY-2</strain>
    </source>
</reference>